<dbReference type="GO" id="GO:0004553">
    <property type="term" value="F:hydrolase activity, hydrolyzing O-glycosyl compounds"/>
    <property type="evidence" value="ECO:0007669"/>
    <property type="project" value="InterPro"/>
</dbReference>
<evidence type="ECO:0000256" key="3">
    <source>
        <dbReference type="ARBA" id="ARBA00023180"/>
    </source>
</evidence>
<evidence type="ECO:0000256" key="1">
    <source>
        <dbReference type="ARBA" id="ARBA00005336"/>
    </source>
</evidence>
<keyword evidence="4" id="KW-1133">Transmembrane helix</keyword>
<dbReference type="Proteomes" id="UP000030753">
    <property type="component" value="Unassembled WGS sequence"/>
</dbReference>
<evidence type="ECO:0000313" key="5">
    <source>
        <dbReference type="EMBL" id="EWY79227.1"/>
    </source>
</evidence>
<dbReference type="HOGENOM" id="CLU_1695516_0_0_1"/>
<proteinExistence type="inferred from homology"/>
<keyword evidence="4" id="KW-0812">Transmembrane</keyword>
<evidence type="ECO:0000313" key="6">
    <source>
        <dbReference type="Proteomes" id="UP000030753"/>
    </source>
</evidence>
<dbReference type="InterPro" id="IPR036962">
    <property type="entry name" value="Glyco_hydro_3_N_sf"/>
</dbReference>
<gene>
    <name evidence="5" type="ORF">FOYG_17595</name>
</gene>
<keyword evidence="3" id="KW-0325">Glycoprotein</keyword>
<evidence type="ECO:0000256" key="2">
    <source>
        <dbReference type="ARBA" id="ARBA00022801"/>
    </source>
</evidence>
<accession>W9HAE0</accession>
<feature type="transmembrane region" description="Helical" evidence="4">
    <location>
        <begin position="13"/>
        <end position="36"/>
    </location>
</feature>
<reference evidence="5 6" key="1">
    <citation type="submission" date="2011-06" db="EMBL/GenBank/DDBJ databases">
        <title>The Genome Sequence of Fusarium oxysporum FOSC 3-a.</title>
        <authorList>
            <consortium name="The Broad Institute Genome Sequencing Platform"/>
            <person name="Ma L.-J."/>
            <person name="Gale L.R."/>
            <person name="Schwartz D.C."/>
            <person name="Zhou S."/>
            <person name="Corby-Kistler H."/>
            <person name="Young S.K."/>
            <person name="Zeng Q."/>
            <person name="Gargeya S."/>
            <person name="Fitzgerald M."/>
            <person name="Haas B."/>
            <person name="Abouelleil A."/>
            <person name="Alvarado L."/>
            <person name="Arachchi H.M."/>
            <person name="Berlin A."/>
            <person name="Brown A."/>
            <person name="Chapman S.B."/>
            <person name="Chen Z."/>
            <person name="Dunbar C."/>
            <person name="Freedman E."/>
            <person name="Gearin G."/>
            <person name="Gellesch M."/>
            <person name="Goldberg J."/>
            <person name="Griggs A."/>
            <person name="Gujja S."/>
            <person name="Heiman D."/>
            <person name="Howarth C."/>
            <person name="Larson L."/>
            <person name="Lui A."/>
            <person name="MacDonald P.J.P."/>
            <person name="Mehta T."/>
            <person name="Montmayeur A."/>
            <person name="Murphy C."/>
            <person name="Neiman D."/>
            <person name="Pearson M."/>
            <person name="Priest M."/>
            <person name="Roberts A."/>
            <person name="Saif S."/>
            <person name="Shea T."/>
            <person name="Shenoy N."/>
            <person name="Sisk P."/>
            <person name="Stolte C."/>
            <person name="Sykes S."/>
            <person name="Wortman J."/>
            <person name="Nusbaum C."/>
            <person name="Birren B."/>
        </authorList>
    </citation>
    <scope>NUCLEOTIDE SEQUENCE [LARGE SCALE GENOMIC DNA]</scope>
    <source>
        <strain evidence="5 6">FOSC 3-a</strain>
    </source>
</reference>
<sequence length="155" mass="17524">MFLADFFGKLPELFFVCMTINLTIALFEFCALLFLLDNFFISQVLKKQTDVLGIVLHDVDSQHTSSQSANAGLDFRLSSLWTPENLEAGIKNSGCTQDRLDNMTTRNAMGYYYVSLDDGKQPSQASLPENRNISDSNKLISPHLQHNFHFRPSLL</sequence>
<dbReference type="EMBL" id="KI928687">
    <property type="protein sequence ID" value="EWY79227.1"/>
    <property type="molecule type" value="Genomic_DNA"/>
</dbReference>
<dbReference type="InterPro" id="IPR017853">
    <property type="entry name" value="GH"/>
</dbReference>
<name>W9HAE0_FUSOX</name>
<keyword evidence="4" id="KW-0472">Membrane</keyword>
<dbReference type="GO" id="GO:0005975">
    <property type="term" value="P:carbohydrate metabolic process"/>
    <property type="evidence" value="ECO:0007669"/>
    <property type="project" value="InterPro"/>
</dbReference>
<comment type="similarity">
    <text evidence="1">Belongs to the glycosyl hydrolase 3 family.</text>
</comment>
<organism evidence="5 6">
    <name type="scientific">Fusarium oxysporum NRRL 32931</name>
    <dbReference type="NCBI Taxonomy" id="660029"/>
    <lineage>
        <taxon>Eukaryota</taxon>
        <taxon>Fungi</taxon>
        <taxon>Dikarya</taxon>
        <taxon>Ascomycota</taxon>
        <taxon>Pezizomycotina</taxon>
        <taxon>Sordariomycetes</taxon>
        <taxon>Hypocreomycetidae</taxon>
        <taxon>Hypocreales</taxon>
        <taxon>Nectriaceae</taxon>
        <taxon>Fusarium</taxon>
        <taxon>Fusarium oxysporum species complex</taxon>
    </lineage>
</organism>
<dbReference type="Gene3D" id="3.20.20.300">
    <property type="entry name" value="Glycoside hydrolase, family 3, N-terminal domain"/>
    <property type="match status" value="1"/>
</dbReference>
<dbReference type="SUPFAM" id="SSF51445">
    <property type="entry name" value="(Trans)glycosidases"/>
    <property type="match status" value="1"/>
</dbReference>
<dbReference type="AlphaFoldDB" id="W9HAE0"/>
<evidence type="ECO:0000256" key="4">
    <source>
        <dbReference type="SAM" id="Phobius"/>
    </source>
</evidence>
<protein>
    <submittedName>
        <fullName evidence="5">Uncharacterized protein</fullName>
    </submittedName>
</protein>
<keyword evidence="2" id="KW-0378">Hydrolase</keyword>